<name>A0ABQ7KR96_BRACM</name>
<evidence type="ECO:0000256" key="2">
    <source>
        <dbReference type="SAM" id="MobiDB-lite"/>
    </source>
</evidence>
<comment type="caution">
    <text evidence="3">The sequence shown here is derived from an EMBL/GenBank/DDBJ whole genome shotgun (WGS) entry which is preliminary data.</text>
</comment>
<sequence length="881" mass="95893">MEQIRGAYPNYTEDQLSALKENEFVRFFLSRGDPIQPWLEELALGDNEVFSDSESEKGEFNEDSSESVIYKSRNALTLIRILPLSTKSPPCFIPVDLPLHSASLSPAVLRRSPPPFSVALPRRSPSISPSLHSHLSPSLSLENLSRKLSYADFLAGSFPSSSSAGRGSPAAHGTSVPQPQPASIIEDRLQNELLVAPGRELLPKLSPNGEPNTSWRRNRNAICKSILKCFHSLLELPYPTYAHVPLEIQKMWLRSFAQDWNWDPAFTNDVRTPFNLQARKQYTSNVTEWKKKWRLKKDKPICLNQDVWDGFKAYWQLDATAHNAATNSVNRRSKRGGKGEAVHNGGAKTREEREIEMTAERGGVPPDWLELMRDMHTNKQTGEVQDPVARELLATLSKLKEDKEAQLQQSHQLSANDGSTASNMLSREEINQLVLENVPIKKGRRYGIGRTSEAISTSSSQLSVSSSSIVQYMERMKTELDEERSCHVKGISQLRLNQDTMETRLTGAGGLAHSAGNSWRSAQSGERCVLVRISVDESGTVTGRAVGPGAGRFDQIGLRLGTGSGQASRVMDLRQKYKEKAKEKEKEVAPGDRTPKVRGVAKSNRTRPRMIADQKWTVVREKPHEDRGHGKMCGDWVDSENCGTRRYKSRKGKDATGASGAVGQDGAEQTGVLPAGTIPTTVLPALVEQVDNATGLPVGPTLPTEVNETNVDEQQEQVHGDDTGSSNVGAGSGQNVDANNVRVTGAEEVTEPTIRGLVEAMQIMGAQIASLTHAFTPLVNSSVGQANPPVRVAAGVADVKGISQLRLNQNTMETRLTGAGGLADSAGNSWRSVQSGERCVLVRISVDESGTVTGRADGPGAGRFDQIGLRLGTGSGQGSRV</sequence>
<feature type="region of interest" description="Disordered" evidence="2">
    <location>
        <begin position="711"/>
        <end position="737"/>
    </location>
</feature>
<protein>
    <submittedName>
        <fullName evidence="3">Uncharacterized protein</fullName>
    </submittedName>
</protein>
<evidence type="ECO:0000313" key="4">
    <source>
        <dbReference type="Proteomes" id="UP000823674"/>
    </source>
</evidence>
<dbReference type="InterPro" id="IPR004252">
    <property type="entry name" value="Probable_transposase_24"/>
</dbReference>
<evidence type="ECO:0000313" key="3">
    <source>
        <dbReference type="EMBL" id="KAG5375568.1"/>
    </source>
</evidence>
<dbReference type="Proteomes" id="UP000823674">
    <property type="component" value="Chromosome A10"/>
</dbReference>
<keyword evidence="1" id="KW-0175">Coiled coil</keyword>
<evidence type="ECO:0000256" key="1">
    <source>
        <dbReference type="SAM" id="Coils"/>
    </source>
</evidence>
<reference evidence="3 4" key="1">
    <citation type="submission" date="2021-03" db="EMBL/GenBank/DDBJ databases">
        <authorList>
            <person name="King G.J."/>
            <person name="Bancroft I."/>
            <person name="Baten A."/>
            <person name="Bloomfield J."/>
            <person name="Borpatragohain P."/>
            <person name="He Z."/>
            <person name="Irish N."/>
            <person name="Irwin J."/>
            <person name="Liu K."/>
            <person name="Mauleon R.P."/>
            <person name="Moore J."/>
            <person name="Morris R."/>
            <person name="Ostergaard L."/>
            <person name="Wang B."/>
            <person name="Wells R."/>
        </authorList>
    </citation>
    <scope>NUCLEOTIDE SEQUENCE [LARGE SCALE GENOMIC DNA]</scope>
    <source>
        <strain evidence="3">R-o-18</strain>
        <tissue evidence="3">Leaf</tissue>
    </source>
</reference>
<organism evidence="3 4">
    <name type="scientific">Brassica rapa subsp. trilocularis</name>
    <dbReference type="NCBI Taxonomy" id="1813537"/>
    <lineage>
        <taxon>Eukaryota</taxon>
        <taxon>Viridiplantae</taxon>
        <taxon>Streptophyta</taxon>
        <taxon>Embryophyta</taxon>
        <taxon>Tracheophyta</taxon>
        <taxon>Spermatophyta</taxon>
        <taxon>Magnoliopsida</taxon>
        <taxon>eudicotyledons</taxon>
        <taxon>Gunneridae</taxon>
        <taxon>Pentapetalae</taxon>
        <taxon>rosids</taxon>
        <taxon>malvids</taxon>
        <taxon>Brassicales</taxon>
        <taxon>Brassicaceae</taxon>
        <taxon>Brassiceae</taxon>
        <taxon>Brassica</taxon>
    </lineage>
</organism>
<accession>A0ABQ7KR96</accession>
<feature type="coiled-coil region" evidence="1">
    <location>
        <begin position="389"/>
        <end position="416"/>
    </location>
</feature>
<dbReference type="EMBL" id="JADBGQ010000010">
    <property type="protein sequence ID" value="KAG5375568.1"/>
    <property type="molecule type" value="Genomic_DNA"/>
</dbReference>
<proteinExistence type="predicted"/>
<feature type="region of interest" description="Disordered" evidence="2">
    <location>
        <begin position="581"/>
        <end position="606"/>
    </location>
</feature>
<feature type="region of interest" description="Disordered" evidence="2">
    <location>
        <begin position="328"/>
        <end position="349"/>
    </location>
</feature>
<feature type="compositionally biased region" description="Basic and acidic residues" evidence="2">
    <location>
        <begin position="581"/>
        <end position="595"/>
    </location>
</feature>
<gene>
    <name evidence="3" type="primary">A10g503380.1_BraROA</name>
    <name evidence="3" type="ORF">IGI04_040164</name>
</gene>
<feature type="region of interest" description="Disordered" evidence="2">
    <location>
        <begin position="646"/>
        <end position="667"/>
    </location>
</feature>
<feature type="compositionally biased region" description="Polar residues" evidence="2">
    <location>
        <begin position="723"/>
        <end position="737"/>
    </location>
</feature>
<keyword evidence="4" id="KW-1185">Reference proteome</keyword>
<dbReference type="Pfam" id="PF03004">
    <property type="entry name" value="Transposase_24"/>
    <property type="match status" value="1"/>
</dbReference>